<proteinExistence type="predicted"/>
<sequence>MRLIFIAKMLQYSFLPFSPFNLLNFDNSISVSWFITYSVIVSIWGFAVWIEGAYRNKINLQLPRCTKIKCSRYNTRIKSPKWFNCKNWMHFFLLYLFLTASNLIVQLAYFSKEMCSQGINVPGTKKPGNRVYLSVIILMGNG</sequence>
<keyword evidence="4 5" id="KW-0472">Membrane</keyword>
<evidence type="ECO:0000256" key="4">
    <source>
        <dbReference type="ARBA" id="ARBA00023136"/>
    </source>
</evidence>
<accession>A6ZVP0</accession>
<keyword evidence="3 5" id="KW-1133">Transmembrane helix</keyword>
<evidence type="ECO:0000256" key="5">
    <source>
        <dbReference type="SAM" id="Phobius"/>
    </source>
</evidence>
<dbReference type="Pfam" id="PF15701">
    <property type="entry name" value="DUF4668"/>
    <property type="match status" value="1"/>
</dbReference>
<evidence type="ECO:0000313" key="7">
    <source>
        <dbReference type="Proteomes" id="UP000007060"/>
    </source>
</evidence>
<comment type="caution">
    <text evidence="6">The sequence shown here is derived from an EMBL/GenBank/DDBJ whole genome shotgun (WGS) entry which is preliminary data.</text>
</comment>
<dbReference type="HOGENOM" id="CLU_1816899_0_0_1"/>
<organism evidence="6 7">
    <name type="scientific">Saccharomyces cerevisiae (strain YJM789)</name>
    <name type="common">Baker's yeast</name>
    <dbReference type="NCBI Taxonomy" id="307796"/>
    <lineage>
        <taxon>Eukaryota</taxon>
        <taxon>Fungi</taxon>
        <taxon>Dikarya</taxon>
        <taxon>Ascomycota</taxon>
        <taxon>Saccharomycotina</taxon>
        <taxon>Saccharomycetes</taxon>
        <taxon>Saccharomycetales</taxon>
        <taxon>Saccharomycetaceae</taxon>
        <taxon>Saccharomyces</taxon>
    </lineage>
</organism>
<name>A6ZVP0_YEAS7</name>
<evidence type="ECO:0000256" key="1">
    <source>
        <dbReference type="ARBA" id="ARBA00004141"/>
    </source>
</evidence>
<feature type="transmembrane region" description="Helical" evidence="5">
    <location>
        <begin position="88"/>
        <end position="110"/>
    </location>
</feature>
<evidence type="ECO:0000313" key="6">
    <source>
        <dbReference type="EMBL" id="EDN61465.1"/>
    </source>
</evidence>
<keyword evidence="2 5" id="KW-0812">Transmembrane</keyword>
<dbReference type="InterPro" id="IPR031427">
    <property type="entry name" value="DUF4668"/>
</dbReference>
<dbReference type="AlphaFoldDB" id="A6ZVP0"/>
<feature type="transmembrane region" description="Helical" evidence="5">
    <location>
        <begin position="31"/>
        <end position="50"/>
    </location>
</feature>
<dbReference type="EMBL" id="AAFW02000124">
    <property type="protein sequence ID" value="EDN61465.1"/>
    <property type="molecule type" value="Genomic_DNA"/>
</dbReference>
<dbReference type="OrthoDB" id="4037559at2759"/>
<evidence type="ECO:0000256" key="3">
    <source>
        <dbReference type="ARBA" id="ARBA00022989"/>
    </source>
</evidence>
<dbReference type="Proteomes" id="UP000007060">
    <property type="component" value="Unassembled WGS sequence"/>
</dbReference>
<comment type="subcellular location">
    <subcellularLocation>
        <location evidence="1">Membrane</location>
        <topology evidence="1">Multi-pass membrane protein</topology>
    </subcellularLocation>
</comment>
<protein>
    <submittedName>
        <fullName evidence="6">Conserved protein</fullName>
    </submittedName>
</protein>
<reference evidence="6 7" key="1">
    <citation type="journal article" date="2007" name="Proc. Natl. Acad. Sci. U.S.A.">
        <title>Genome sequencing and comparative analysis of Saccharomyces cerevisiae strain YJM789.</title>
        <authorList>
            <person name="Wei W."/>
            <person name="McCusker J.H."/>
            <person name="Hyman R.W."/>
            <person name="Jones T."/>
            <person name="Ning Y."/>
            <person name="Cao Z."/>
            <person name="Gu Z."/>
            <person name="Bruno D."/>
            <person name="Miranda M."/>
            <person name="Nguyen M."/>
            <person name="Wilhelmy J."/>
            <person name="Komp C."/>
            <person name="Tamse R."/>
            <person name="Wang X."/>
            <person name="Jia P."/>
            <person name="Luedi P."/>
            <person name="Oefner P.J."/>
            <person name="David L."/>
            <person name="Dietrich F.S."/>
            <person name="Li Y."/>
            <person name="Davis R.W."/>
            <person name="Steinmetz L.M."/>
        </authorList>
    </citation>
    <scope>NUCLEOTIDE SEQUENCE [LARGE SCALE GENOMIC DNA]</scope>
    <source>
        <strain evidence="6 7">YJM789</strain>
    </source>
</reference>
<evidence type="ECO:0000256" key="2">
    <source>
        <dbReference type="ARBA" id="ARBA00022692"/>
    </source>
</evidence>
<gene>
    <name evidence="6" type="ORF">SCY_2756</name>
</gene>
<dbReference type="GO" id="GO:0016020">
    <property type="term" value="C:membrane"/>
    <property type="evidence" value="ECO:0007669"/>
    <property type="project" value="UniProtKB-SubCell"/>
</dbReference>